<gene>
    <name evidence="2" type="ORF">SAMN05443248_4788</name>
</gene>
<proteinExistence type="predicted"/>
<evidence type="ECO:0000256" key="1">
    <source>
        <dbReference type="SAM" id="MobiDB-lite"/>
    </source>
</evidence>
<feature type="compositionally biased region" description="Low complexity" evidence="1">
    <location>
        <begin position="52"/>
        <end position="61"/>
    </location>
</feature>
<feature type="compositionally biased region" description="Basic and acidic residues" evidence="1">
    <location>
        <begin position="62"/>
        <end position="75"/>
    </location>
</feature>
<accession>A0A1M5SXP4</accession>
<sequence length="75" mass="8181">MLGLVPGIDVFCLADPKTWMAGMSPAMTNPGLSRRRIRSYFDSRPMIRRWTANNSGSSGSRGPERPSAGKREALG</sequence>
<evidence type="ECO:0000313" key="2">
    <source>
        <dbReference type="EMBL" id="SHH43048.1"/>
    </source>
</evidence>
<dbReference type="Proteomes" id="UP000189796">
    <property type="component" value="Chromosome I"/>
</dbReference>
<reference evidence="2 3" key="1">
    <citation type="submission" date="2016-11" db="EMBL/GenBank/DDBJ databases">
        <authorList>
            <person name="Jaros S."/>
            <person name="Januszkiewicz K."/>
            <person name="Wedrychowicz H."/>
        </authorList>
    </citation>
    <scope>NUCLEOTIDE SEQUENCE [LARGE SCALE GENOMIC DNA]</scope>
    <source>
        <strain evidence="2 3">GAS138</strain>
    </source>
</reference>
<evidence type="ECO:0000313" key="3">
    <source>
        <dbReference type="Proteomes" id="UP000189796"/>
    </source>
</evidence>
<protein>
    <submittedName>
        <fullName evidence="2">Uncharacterized protein</fullName>
    </submittedName>
</protein>
<name>A0A1M5SXP4_9BRAD</name>
<feature type="region of interest" description="Disordered" evidence="1">
    <location>
        <begin position="50"/>
        <end position="75"/>
    </location>
</feature>
<organism evidence="2 3">
    <name type="scientific">Bradyrhizobium erythrophlei</name>
    <dbReference type="NCBI Taxonomy" id="1437360"/>
    <lineage>
        <taxon>Bacteria</taxon>
        <taxon>Pseudomonadati</taxon>
        <taxon>Pseudomonadota</taxon>
        <taxon>Alphaproteobacteria</taxon>
        <taxon>Hyphomicrobiales</taxon>
        <taxon>Nitrobacteraceae</taxon>
        <taxon>Bradyrhizobium</taxon>
    </lineage>
</organism>
<dbReference type="AlphaFoldDB" id="A0A1M5SXP4"/>
<dbReference type="EMBL" id="LT670817">
    <property type="protein sequence ID" value="SHH43048.1"/>
    <property type="molecule type" value="Genomic_DNA"/>
</dbReference>